<organism evidence="4 5">
    <name type="scientific">Phenylobacterium terrae</name>
    <dbReference type="NCBI Taxonomy" id="2665495"/>
    <lineage>
        <taxon>Bacteria</taxon>
        <taxon>Pseudomonadati</taxon>
        <taxon>Pseudomonadota</taxon>
        <taxon>Alphaproteobacteria</taxon>
        <taxon>Caulobacterales</taxon>
        <taxon>Caulobacteraceae</taxon>
        <taxon>Phenylobacterium</taxon>
    </lineage>
</organism>
<reference evidence="5" key="1">
    <citation type="journal article" date="2019" name="Int. J. Syst. Evol. Microbiol.">
        <title>The Global Catalogue of Microorganisms (GCM) 10K type strain sequencing project: providing services to taxonomists for standard genome sequencing and annotation.</title>
        <authorList>
            <consortium name="The Broad Institute Genomics Platform"/>
            <consortium name="The Broad Institute Genome Sequencing Center for Infectious Disease"/>
            <person name="Wu L."/>
            <person name="Ma J."/>
        </authorList>
    </citation>
    <scope>NUCLEOTIDE SEQUENCE [LARGE SCALE GENOMIC DNA]</scope>
    <source>
        <strain evidence="5">DFY28</strain>
    </source>
</reference>
<dbReference type="InterPro" id="IPR006195">
    <property type="entry name" value="aa-tRNA-synth_II"/>
</dbReference>
<name>A0ABW4MZD6_9CAUL</name>
<dbReference type="PROSITE" id="PS50862">
    <property type="entry name" value="AA_TRNA_LIGASE_II"/>
    <property type="match status" value="1"/>
</dbReference>
<gene>
    <name evidence="4" type="ORF">ACFSC0_05995</name>
</gene>
<comment type="caution">
    <text evidence="4">The sequence shown here is derived from an EMBL/GenBank/DDBJ whole genome shotgun (WGS) entry which is preliminary data.</text>
</comment>
<sequence>MRAEPRVPAQALAAIRAPFVEAGAERVDPPILQPLSLLLDLAGEALRARLFVVQAEGGQEACLRPDFTVPVARLHLASGAAEGRYYYEGTAFRAAPESADRPEEFLQVGLEIYDSGKASPAATEAEVAALAWRAAAAGGRGDLSLWLGDVGLFAALIDSLKLAPSLAARMRRAAARPRLLAAELARAGAEPEGGPAGALAARLAGLSEKEAAALLEEIWALAGIERVGGRGPAEIAQRLVRKAEAAQAPALTPDQAEAVKRYLAIAAPLDQALEAVDDIGGEAPALSAALGGWAERVERLIRAGAPVDRLWFAAGLGHTFDYYDGLTFEVRSEALGAERPVAVGGRYDSLPARLGGADGTRAVGAMVRPWRAYAGGEA</sequence>
<dbReference type="NCBIfam" id="NF008949">
    <property type="entry name" value="PRK12295.1-2"/>
    <property type="match status" value="1"/>
</dbReference>
<feature type="domain" description="Aminoacyl-transfer RNA synthetases class-II family profile" evidence="3">
    <location>
        <begin position="13"/>
        <end position="274"/>
    </location>
</feature>
<dbReference type="PANTHER" id="PTHR43707">
    <property type="entry name" value="HISTIDYL-TRNA SYNTHETASE"/>
    <property type="match status" value="1"/>
</dbReference>
<dbReference type="PANTHER" id="PTHR43707:SF1">
    <property type="entry name" value="HISTIDINE--TRNA LIGASE, MITOCHONDRIAL-RELATED"/>
    <property type="match status" value="1"/>
</dbReference>
<evidence type="ECO:0000259" key="3">
    <source>
        <dbReference type="PROSITE" id="PS50862"/>
    </source>
</evidence>
<keyword evidence="5" id="KW-1185">Reference proteome</keyword>
<dbReference type="Gene3D" id="3.30.930.10">
    <property type="entry name" value="Bira Bifunctional Protein, Domain 2"/>
    <property type="match status" value="1"/>
</dbReference>
<dbReference type="Pfam" id="PF13393">
    <property type="entry name" value="tRNA-synt_His"/>
    <property type="match status" value="2"/>
</dbReference>
<evidence type="ECO:0000256" key="2">
    <source>
        <dbReference type="ARBA" id="ARBA00017399"/>
    </source>
</evidence>
<keyword evidence="4" id="KW-0808">Transferase</keyword>
<accession>A0ABW4MZD6</accession>
<evidence type="ECO:0000313" key="4">
    <source>
        <dbReference type="EMBL" id="MFD1782938.1"/>
    </source>
</evidence>
<dbReference type="PIRSF" id="PIRSF001549">
    <property type="entry name" value="His-tRNA_synth"/>
    <property type="match status" value="1"/>
</dbReference>
<dbReference type="Proteomes" id="UP001597237">
    <property type="component" value="Unassembled WGS sequence"/>
</dbReference>
<protein>
    <recommendedName>
        <fullName evidence="2">Histidine--tRNA ligase</fullName>
    </recommendedName>
</protein>
<dbReference type="EMBL" id="JBHUEY010000001">
    <property type="protein sequence ID" value="MFD1782938.1"/>
    <property type="molecule type" value="Genomic_DNA"/>
</dbReference>
<dbReference type="RefSeq" id="WP_377282537.1">
    <property type="nucleotide sequence ID" value="NZ_JBHRSI010000007.1"/>
</dbReference>
<evidence type="ECO:0000256" key="1">
    <source>
        <dbReference type="ARBA" id="ARBA00011738"/>
    </source>
</evidence>
<dbReference type="GO" id="GO:0016757">
    <property type="term" value="F:glycosyltransferase activity"/>
    <property type="evidence" value="ECO:0007669"/>
    <property type="project" value="UniProtKB-KW"/>
</dbReference>
<dbReference type="InterPro" id="IPR041715">
    <property type="entry name" value="HisRS-like_core"/>
</dbReference>
<dbReference type="InterPro" id="IPR004516">
    <property type="entry name" value="HisRS/HisZ"/>
</dbReference>
<dbReference type="InterPro" id="IPR045864">
    <property type="entry name" value="aa-tRNA-synth_II/BPL/LPL"/>
</dbReference>
<dbReference type="SUPFAM" id="SSF55681">
    <property type="entry name" value="Class II aaRS and biotin synthetases"/>
    <property type="match status" value="1"/>
</dbReference>
<comment type="subunit">
    <text evidence="1">Homodimer.</text>
</comment>
<evidence type="ECO:0000313" key="5">
    <source>
        <dbReference type="Proteomes" id="UP001597237"/>
    </source>
</evidence>
<keyword evidence="4" id="KW-0328">Glycosyltransferase</keyword>
<proteinExistence type="predicted"/>